<dbReference type="InterPro" id="IPR017871">
    <property type="entry name" value="ABC_transporter-like_CS"/>
</dbReference>
<dbReference type="CDD" id="cd03257">
    <property type="entry name" value="ABC_NikE_OppD_transporters"/>
    <property type="match status" value="1"/>
</dbReference>
<dbReference type="PROSITE" id="PS00211">
    <property type="entry name" value="ABC_TRANSPORTER_1"/>
    <property type="match status" value="1"/>
</dbReference>
<evidence type="ECO:0000256" key="1">
    <source>
        <dbReference type="ARBA" id="ARBA00004417"/>
    </source>
</evidence>
<dbReference type="SUPFAM" id="SSF52540">
    <property type="entry name" value="P-loop containing nucleoside triphosphate hydrolases"/>
    <property type="match status" value="1"/>
</dbReference>
<keyword evidence="3" id="KW-0813">Transport</keyword>
<feature type="domain" description="ABC transporter" evidence="10">
    <location>
        <begin position="8"/>
        <end position="258"/>
    </location>
</feature>
<evidence type="ECO:0000256" key="7">
    <source>
        <dbReference type="ARBA" id="ARBA00023136"/>
    </source>
</evidence>
<evidence type="ECO:0000313" key="12">
    <source>
        <dbReference type="Proteomes" id="UP000019028"/>
    </source>
</evidence>
<dbReference type="InterPro" id="IPR027417">
    <property type="entry name" value="P-loop_NTPase"/>
</dbReference>
<protein>
    <recommendedName>
        <fullName evidence="8">ABC-type dipeptide transporter</fullName>
        <ecNumber evidence="8">7.4.2.9</ecNumber>
    </recommendedName>
</protein>
<dbReference type="PANTHER" id="PTHR43297:SF2">
    <property type="entry name" value="DIPEPTIDE TRANSPORT ATP-BINDING PROTEIN DPPD"/>
    <property type="match status" value="1"/>
</dbReference>
<dbReference type="PATRIC" id="fig|1239307.3.peg.4446"/>
<evidence type="ECO:0000256" key="4">
    <source>
        <dbReference type="ARBA" id="ARBA00022475"/>
    </source>
</evidence>
<dbReference type="OrthoDB" id="9784450at2"/>
<dbReference type="Gene3D" id="3.40.50.300">
    <property type="entry name" value="P-loop containing nucleotide triphosphate hydrolases"/>
    <property type="match status" value="1"/>
</dbReference>
<dbReference type="Pfam" id="PF00005">
    <property type="entry name" value="ABC_tran"/>
    <property type="match status" value="1"/>
</dbReference>
<reference evidence="11 12" key="1">
    <citation type="journal article" date="2014" name="Genome Biol. Evol.">
        <title>Genome degeneration and adaptation in a nascent stage of symbiosis.</title>
        <authorList>
            <person name="Oakeson K.F."/>
            <person name="Gil R."/>
            <person name="Clayton A.L."/>
            <person name="Dunn D.M."/>
            <person name="von Niederhausern A.C."/>
            <person name="Hamil C."/>
            <person name="Aoyagi A."/>
            <person name="Duval B."/>
            <person name="Baca A."/>
            <person name="Silva F.J."/>
            <person name="Vallier A."/>
            <person name="Jackson D.G."/>
            <person name="Latorre A."/>
            <person name="Weiss R.B."/>
            <person name="Heddi A."/>
            <person name="Moya A."/>
            <person name="Dale C."/>
        </authorList>
    </citation>
    <scope>NUCLEOTIDE SEQUENCE [LARGE SCALE GENOMIC DNA]</scope>
    <source>
        <strain evidence="11 12">HS1</strain>
    </source>
</reference>
<dbReference type="NCBIfam" id="TIGR01727">
    <property type="entry name" value="oligo_HPY"/>
    <property type="match status" value="1"/>
</dbReference>
<comment type="subcellular location">
    <subcellularLocation>
        <location evidence="1">Cell inner membrane</location>
        <topology evidence="1">Peripheral membrane protein</topology>
    </subcellularLocation>
</comment>
<dbReference type="InterPro" id="IPR050388">
    <property type="entry name" value="ABC_Ni/Peptide_Import"/>
</dbReference>
<proteinExistence type="inferred from homology"/>
<keyword evidence="5" id="KW-0547">Nucleotide-binding</keyword>
<dbReference type="GO" id="GO:0016887">
    <property type="term" value="F:ATP hydrolysis activity"/>
    <property type="evidence" value="ECO:0007669"/>
    <property type="project" value="InterPro"/>
</dbReference>
<dbReference type="InterPro" id="IPR003439">
    <property type="entry name" value="ABC_transporter-like_ATP-bd"/>
</dbReference>
<accession>W0I3E1</accession>
<dbReference type="EMBL" id="CP006569">
    <property type="protein sequence ID" value="AHF78985.1"/>
    <property type="molecule type" value="Genomic_DNA"/>
</dbReference>
<dbReference type="PROSITE" id="PS50893">
    <property type="entry name" value="ABC_TRANSPORTER_2"/>
    <property type="match status" value="1"/>
</dbReference>
<keyword evidence="6 11" id="KW-0067">ATP-binding</keyword>
<keyword evidence="4" id="KW-1003">Cell membrane</keyword>
<keyword evidence="12" id="KW-1185">Reference proteome</keyword>
<dbReference type="Proteomes" id="UP000019028">
    <property type="component" value="Chromosome"/>
</dbReference>
<dbReference type="GO" id="GO:0005524">
    <property type="term" value="F:ATP binding"/>
    <property type="evidence" value="ECO:0007669"/>
    <property type="project" value="UniProtKB-KW"/>
</dbReference>
<dbReference type="SMART" id="SM00382">
    <property type="entry name" value="AAA"/>
    <property type="match status" value="1"/>
</dbReference>
<sequence>MATPKPLIDVHDLQTVYDTEDGVVRAVDGVSFQVQAGETLAIVGESGCGKSQTCLSIMRLIEKPGRIAGGTMVFRGRHLLAYSEKEMTGLRGNHISMIFQEPMTSLNPIFTIGSQLSEAIRLHQGLSRRAAAREAVEALRLVGIPSPERRVRDYPHQLSGGMRQRVMIAMALFTHPDLLIADEPTTALDVTIQAQVLELMKQLKQTLGMSIILVTHDLGVVAEMAERVLVMYCGRVVESADVFSLFAQPGHPYTEGLLNAMPRMDIEQDTLFVIEGNVPNPQQIPSGCRFHPRCIYVQDICRQKEPPLREMKPGRHIACHFAQERLAGIPISFRAPPAIVPPPLPVSCAQSDEADVKTPPLKRGQAR</sequence>
<dbReference type="Pfam" id="PF08352">
    <property type="entry name" value="oligo_HPY"/>
    <property type="match status" value="1"/>
</dbReference>
<dbReference type="EC" id="7.4.2.9" evidence="8"/>
<keyword evidence="7" id="KW-0472">Membrane</keyword>
<evidence type="ECO:0000256" key="9">
    <source>
        <dbReference type="ARBA" id="ARBA00047356"/>
    </source>
</evidence>
<dbReference type="PANTHER" id="PTHR43297">
    <property type="entry name" value="OLIGOPEPTIDE TRANSPORT ATP-BINDING PROTEIN APPD"/>
    <property type="match status" value="1"/>
</dbReference>
<dbReference type="AlphaFoldDB" id="W0I3E1"/>
<dbReference type="GO" id="GO:0055085">
    <property type="term" value="P:transmembrane transport"/>
    <property type="evidence" value="ECO:0007669"/>
    <property type="project" value="UniProtKB-ARBA"/>
</dbReference>
<evidence type="ECO:0000256" key="5">
    <source>
        <dbReference type="ARBA" id="ARBA00022741"/>
    </source>
</evidence>
<evidence type="ECO:0000256" key="6">
    <source>
        <dbReference type="ARBA" id="ARBA00022840"/>
    </source>
</evidence>
<gene>
    <name evidence="11" type="ORF">Sant_4029</name>
</gene>
<dbReference type="GO" id="GO:0005886">
    <property type="term" value="C:plasma membrane"/>
    <property type="evidence" value="ECO:0007669"/>
    <property type="project" value="UniProtKB-SubCell"/>
</dbReference>
<evidence type="ECO:0000256" key="3">
    <source>
        <dbReference type="ARBA" id="ARBA00022448"/>
    </source>
</evidence>
<dbReference type="KEGG" id="sod:Sant_4029"/>
<evidence type="ECO:0000313" key="11">
    <source>
        <dbReference type="EMBL" id="AHF78985.1"/>
    </source>
</evidence>
<dbReference type="FunFam" id="3.40.50.300:FF:000016">
    <property type="entry name" value="Oligopeptide ABC transporter ATP-binding component"/>
    <property type="match status" value="1"/>
</dbReference>
<dbReference type="InterPro" id="IPR013563">
    <property type="entry name" value="Oligopep_ABC_C"/>
</dbReference>
<dbReference type="GO" id="GO:0015833">
    <property type="term" value="P:peptide transport"/>
    <property type="evidence" value="ECO:0007669"/>
    <property type="project" value="InterPro"/>
</dbReference>
<dbReference type="HOGENOM" id="CLU_000604_1_23_6"/>
<comment type="similarity">
    <text evidence="2">Belongs to the ABC transporter superfamily.</text>
</comment>
<organism evidence="11 12">
    <name type="scientific">Sodalis praecaptivus</name>
    <dbReference type="NCBI Taxonomy" id="1239307"/>
    <lineage>
        <taxon>Bacteria</taxon>
        <taxon>Pseudomonadati</taxon>
        <taxon>Pseudomonadota</taxon>
        <taxon>Gammaproteobacteria</taxon>
        <taxon>Enterobacterales</taxon>
        <taxon>Bruguierivoracaceae</taxon>
        <taxon>Sodalis</taxon>
    </lineage>
</organism>
<name>W0I3E1_9GAMM</name>
<dbReference type="RefSeq" id="WP_025424106.1">
    <property type="nucleotide sequence ID" value="NZ_CP006569.1"/>
</dbReference>
<evidence type="ECO:0000256" key="2">
    <source>
        <dbReference type="ARBA" id="ARBA00005417"/>
    </source>
</evidence>
<evidence type="ECO:0000256" key="8">
    <source>
        <dbReference type="ARBA" id="ARBA00038852"/>
    </source>
</evidence>
<dbReference type="InterPro" id="IPR003593">
    <property type="entry name" value="AAA+_ATPase"/>
</dbReference>
<comment type="catalytic activity">
    <reaction evidence="9">
        <text>a dipeptide(out) + ATP + H2O = a dipeptide(in) + ADP + phosphate + H(+)</text>
        <dbReference type="Rhea" id="RHEA:23120"/>
        <dbReference type="ChEBI" id="CHEBI:15377"/>
        <dbReference type="ChEBI" id="CHEBI:15378"/>
        <dbReference type="ChEBI" id="CHEBI:30616"/>
        <dbReference type="ChEBI" id="CHEBI:43474"/>
        <dbReference type="ChEBI" id="CHEBI:90799"/>
        <dbReference type="ChEBI" id="CHEBI:456216"/>
        <dbReference type="EC" id="7.4.2.9"/>
    </reaction>
</comment>
<evidence type="ECO:0000259" key="10">
    <source>
        <dbReference type="PROSITE" id="PS50893"/>
    </source>
</evidence>